<evidence type="ECO:0000313" key="2">
    <source>
        <dbReference type="Proteomes" id="UP000821845"/>
    </source>
</evidence>
<name>A0ACB7RY09_HYAAI</name>
<dbReference type="Proteomes" id="UP000821845">
    <property type="component" value="Chromosome 7"/>
</dbReference>
<dbReference type="EMBL" id="CM023487">
    <property type="protein sequence ID" value="KAH6926298.1"/>
    <property type="molecule type" value="Genomic_DNA"/>
</dbReference>
<protein>
    <submittedName>
        <fullName evidence="1">Uncharacterized protein</fullName>
    </submittedName>
</protein>
<proteinExistence type="predicted"/>
<gene>
    <name evidence="1" type="ORF">HPB50_016481</name>
</gene>
<comment type="caution">
    <text evidence="1">The sequence shown here is derived from an EMBL/GenBank/DDBJ whole genome shotgun (WGS) entry which is preliminary data.</text>
</comment>
<sequence length="968" mass="103837">MSDGSNWDENFGGARAGTESGWRSNSSGMNGGNGAFGAPWPPWRAPRFAWRGPPIRRNARGPRRPFFAGRRSPLLPTPPCAFRIRCPPSFNVQRMGWQSSQPVRFASTYYVGDYSAGQSRHSRGRRTDGYDNDLTQCDESPSGREEATREQGPRDWHDPKRRASRTGYYDTDRPCEDHDSSGAYNELPDCRRPVQRKCSSSPSTSEGKCSATPVINRHSPLTSRSSDRTGDASSVQSTPQGTRARCIPPGPQHSCTTPTPVPVSETSSDDKLAKRTHDCSISYDAKGDSSGKRPRPDFRAGKFRSGSEERSSSASSGVPPQGIERSDAPVAAALDSMKGKERTSVRPSGPSVVKAATRPKPPLRKPVEFASLVRPGIAKYGIPRVSGEEQRSPAQTKKLSDVPLVQQESSSSGSASKEPRPTLRCTSDLGADPVGLPQTADVVAERSRGLARIENLEPATLHNEEHVELSSSLEQACVHPIAVVDSTTNLDSRKEDRCEVASGVSKCEKAVKAVGLSPKSPSLEAYQVTVTERPLSPLVVAFEEVCAEEACGDAPEGTESLGVSLSDNDALVSGARLVRDLGSDKEPKRSSAETTYRCRFDKWSSVDGLRERPFLCFCDSHIKCDATAEVCENDTSSDATEIYQYDQTSHSSEVGRRSSGSSSSETEIYDVLVSEISSEEDAALEGVKAIVGEPSALSNDWAGITRRLPAASSPPTTAVGAVASSSQPAHLFATTNREADSGHSSVLLEAARLNAEAPGQASLVRASVQPGITVDTRTSAGAAPGTFGSPGTGTSGIPGANVPARTAGLPSPSDSWGTGHRPALVQSTVIMPGAPPLQIPMYELKLASTSAAGTPHRFPVVDGPDGRRGALFELMTVSCLYVLNMIEDHVTRERVIQLYYEGRHSDTMEAYGAQIRELTQAAVERQRDTWKGLIGLLRKLASIEWLLPQPGSCAGARVRELYELDPSF</sequence>
<keyword evidence="2" id="KW-1185">Reference proteome</keyword>
<accession>A0ACB7RY09</accession>
<reference evidence="1" key="1">
    <citation type="submission" date="2020-05" db="EMBL/GenBank/DDBJ databases">
        <title>Large-scale comparative analyses of tick genomes elucidate their genetic diversity and vector capacities.</title>
        <authorList>
            <person name="Jia N."/>
            <person name="Wang J."/>
            <person name="Shi W."/>
            <person name="Du L."/>
            <person name="Sun Y."/>
            <person name="Zhan W."/>
            <person name="Jiang J."/>
            <person name="Wang Q."/>
            <person name="Zhang B."/>
            <person name="Ji P."/>
            <person name="Sakyi L.B."/>
            <person name="Cui X."/>
            <person name="Yuan T."/>
            <person name="Jiang B."/>
            <person name="Yang W."/>
            <person name="Lam T.T.-Y."/>
            <person name="Chang Q."/>
            <person name="Ding S."/>
            <person name="Wang X."/>
            <person name="Zhu J."/>
            <person name="Ruan X."/>
            <person name="Zhao L."/>
            <person name="Wei J."/>
            <person name="Que T."/>
            <person name="Du C."/>
            <person name="Cheng J."/>
            <person name="Dai P."/>
            <person name="Han X."/>
            <person name="Huang E."/>
            <person name="Gao Y."/>
            <person name="Liu J."/>
            <person name="Shao H."/>
            <person name="Ye R."/>
            <person name="Li L."/>
            <person name="Wei W."/>
            <person name="Wang X."/>
            <person name="Wang C."/>
            <person name="Yang T."/>
            <person name="Huo Q."/>
            <person name="Li W."/>
            <person name="Guo W."/>
            <person name="Chen H."/>
            <person name="Zhou L."/>
            <person name="Ni X."/>
            <person name="Tian J."/>
            <person name="Zhou Y."/>
            <person name="Sheng Y."/>
            <person name="Liu T."/>
            <person name="Pan Y."/>
            <person name="Xia L."/>
            <person name="Li J."/>
            <person name="Zhao F."/>
            <person name="Cao W."/>
        </authorList>
    </citation>
    <scope>NUCLEOTIDE SEQUENCE</scope>
    <source>
        <strain evidence="1">Hyas-2018</strain>
    </source>
</reference>
<organism evidence="1 2">
    <name type="scientific">Hyalomma asiaticum</name>
    <name type="common">Tick</name>
    <dbReference type="NCBI Taxonomy" id="266040"/>
    <lineage>
        <taxon>Eukaryota</taxon>
        <taxon>Metazoa</taxon>
        <taxon>Ecdysozoa</taxon>
        <taxon>Arthropoda</taxon>
        <taxon>Chelicerata</taxon>
        <taxon>Arachnida</taxon>
        <taxon>Acari</taxon>
        <taxon>Parasitiformes</taxon>
        <taxon>Ixodida</taxon>
        <taxon>Ixodoidea</taxon>
        <taxon>Ixodidae</taxon>
        <taxon>Hyalomminae</taxon>
        <taxon>Hyalomma</taxon>
    </lineage>
</organism>
<evidence type="ECO:0000313" key="1">
    <source>
        <dbReference type="EMBL" id="KAH6926298.1"/>
    </source>
</evidence>